<dbReference type="PIRSF" id="PIRSF005053">
    <property type="entry name" value="RNA_pol_F_arch"/>
    <property type="match status" value="1"/>
</dbReference>
<dbReference type="GO" id="GO:0005737">
    <property type="term" value="C:cytoplasm"/>
    <property type="evidence" value="ECO:0007669"/>
    <property type="project" value="UniProtKB-SubCell"/>
</dbReference>
<comment type="similarity">
    <text evidence="1">Belongs to the eukaryotic RPB4 RNA polymerase subunit family.</text>
</comment>
<dbReference type="AlphaFoldDB" id="A0A8J8PFC5"/>
<evidence type="ECO:0000313" key="3">
    <source>
        <dbReference type="Proteomes" id="UP000752814"/>
    </source>
</evidence>
<keyword evidence="1" id="KW-0808">Transferase</keyword>
<dbReference type="PANTHER" id="PTHR39646">
    <property type="entry name" value="RNA POLYMERASE RPB4"/>
    <property type="match status" value="1"/>
</dbReference>
<comment type="subcellular location">
    <subcellularLocation>
        <location evidence="1">Cytoplasm</location>
    </subcellularLocation>
</comment>
<accession>A0A8J8PFC5</accession>
<evidence type="ECO:0000313" key="2">
    <source>
        <dbReference type="EMBL" id="TQS82827.1"/>
    </source>
</evidence>
<dbReference type="GO" id="GO:0000166">
    <property type="term" value="F:nucleotide binding"/>
    <property type="evidence" value="ECO:0007669"/>
    <property type="project" value="InterPro"/>
</dbReference>
<dbReference type="GeneID" id="41323756"/>
<comment type="function">
    <text evidence="1">DNA-dependent RNA polymerase (RNAP) catalyzes the transcription of DNA into RNA using the four ribonucleoside triphosphates as substrates. This subunit is less well bound than the others.</text>
</comment>
<dbReference type="Gene3D" id="1.10.150.80">
    <property type="entry name" value="HRDC domain"/>
    <property type="match status" value="1"/>
</dbReference>
<dbReference type="GO" id="GO:0003899">
    <property type="term" value="F:DNA-directed RNA polymerase activity"/>
    <property type="evidence" value="ECO:0007669"/>
    <property type="project" value="UniProtKB-UniRule"/>
</dbReference>
<keyword evidence="1" id="KW-0804">Transcription</keyword>
<keyword evidence="1" id="KW-0963">Cytoplasm</keyword>
<keyword evidence="1" id="KW-0548">Nucleotidyltransferase</keyword>
<dbReference type="EC" id="2.7.7.6" evidence="1"/>
<comment type="subunit">
    <text evidence="1">Part of the RNA polymerase complex. Forms a stalk with Rpo7 that extends from the main structure.</text>
</comment>
<dbReference type="OMA" id="AICSKER"/>
<dbReference type="GO" id="GO:0006351">
    <property type="term" value="P:DNA-templated transcription"/>
    <property type="evidence" value="ECO:0007669"/>
    <property type="project" value="UniProtKB-UniRule"/>
</dbReference>
<name>A0A8J8PFC5_9ARCH</name>
<dbReference type="InterPro" id="IPR010924">
    <property type="entry name" value="Rpo4"/>
</dbReference>
<dbReference type="SUPFAM" id="SSF47819">
    <property type="entry name" value="HRDC-like"/>
    <property type="match status" value="1"/>
</dbReference>
<proteinExistence type="inferred from homology"/>
<dbReference type="PANTHER" id="PTHR39646:SF1">
    <property type="entry name" value="DNA-DIRECTED RNA POLYMERASE SUBUNIT RPO4"/>
    <property type="match status" value="1"/>
</dbReference>
<dbReference type="RefSeq" id="WP_020449222.1">
    <property type="nucleotide sequence ID" value="NZ_CAYAXV010000005.1"/>
</dbReference>
<keyword evidence="1" id="KW-0240">DNA-directed RNA polymerase</keyword>
<sequence>MPEECYVTLSEAKKMLDEAGEERELNLTQKFAQEHASKVARLSVEDAKNLQAELADMKFIPENVQIKIVDFLPEYPEEVRVLFSKERMILEKTHIDQILSAVGKYK</sequence>
<dbReference type="HAMAP" id="MF_00864">
    <property type="entry name" value="RNApol_arch_Rpo4"/>
    <property type="match status" value="1"/>
</dbReference>
<dbReference type="EMBL" id="LVVT01000014">
    <property type="protein sequence ID" value="TQS82827.1"/>
    <property type="molecule type" value="Genomic_DNA"/>
</dbReference>
<protein>
    <recommendedName>
        <fullName evidence="1">DNA-directed RNA polymerase subunit Rpo4</fullName>
        <ecNumber evidence="1">2.7.7.6</ecNumber>
    </recommendedName>
    <alternativeName>
        <fullName evidence="1">DNA-directed RNA polymerase subunit F</fullName>
    </alternativeName>
</protein>
<evidence type="ECO:0000256" key="1">
    <source>
        <dbReference type="HAMAP-Rule" id="MF_00864"/>
    </source>
</evidence>
<dbReference type="InterPro" id="IPR005574">
    <property type="entry name" value="Rpb4/RPC9"/>
</dbReference>
<dbReference type="Proteomes" id="UP000752814">
    <property type="component" value="Unassembled WGS sequence"/>
</dbReference>
<dbReference type="InterPro" id="IPR044876">
    <property type="entry name" value="HRDC_dom_sf"/>
</dbReference>
<dbReference type="Pfam" id="PF03874">
    <property type="entry name" value="RNA_pol_Rpb4"/>
    <property type="match status" value="1"/>
</dbReference>
<dbReference type="InterPro" id="IPR010997">
    <property type="entry name" value="HRDC-like_sf"/>
</dbReference>
<dbReference type="GO" id="GO:0000428">
    <property type="term" value="C:DNA-directed RNA polymerase complex"/>
    <property type="evidence" value="ECO:0007669"/>
    <property type="project" value="UniProtKB-KW"/>
</dbReference>
<comment type="catalytic activity">
    <reaction evidence="1">
        <text>RNA(n) + a ribonucleoside 5'-triphosphate = RNA(n+1) + diphosphate</text>
        <dbReference type="Rhea" id="RHEA:21248"/>
        <dbReference type="Rhea" id="RHEA-COMP:14527"/>
        <dbReference type="Rhea" id="RHEA-COMP:17342"/>
        <dbReference type="ChEBI" id="CHEBI:33019"/>
        <dbReference type="ChEBI" id="CHEBI:61557"/>
        <dbReference type="ChEBI" id="CHEBI:140395"/>
        <dbReference type="EC" id="2.7.7.6"/>
    </reaction>
</comment>
<gene>
    <name evidence="1" type="primary">rpo4</name>
    <name evidence="1" type="synonym">rpoF</name>
    <name evidence="2" type="ORF">A3207_02445</name>
</gene>
<dbReference type="Gene3D" id="6.10.140.10">
    <property type="match status" value="1"/>
</dbReference>
<reference evidence="2" key="1">
    <citation type="submission" date="2016-03" db="EMBL/GenBank/DDBJ databases">
        <authorList>
            <person name="Borrel G."/>
            <person name="Mccann A."/>
            <person name="O'Toole P.W."/>
        </authorList>
    </citation>
    <scope>NUCLEOTIDE SEQUENCE</scope>
    <source>
        <strain evidence="2">183</strain>
    </source>
</reference>
<comment type="caution">
    <text evidence="2">The sequence shown here is derived from an EMBL/GenBank/DDBJ whole genome shotgun (WGS) entry which is preliminary data.</text>
</comment>
<organism evidence="2 3">
    <name type="scientific">Candidatus Methanomassiliicoccus intestinalis</name>
    <dbReference type="NCBI Taxonomy" id="1406512"/>
    <lineage>
        <taxon>Archaea</taxon>
        <taxon>Methanobacteriati</taxon>
        <taxon>Thermoplasmatota</taxon>
        <taxon>Thermoplasmata</taxon>
        <taxon>Methanomassiliicoccales</taxon>
        <taxon>Methanomassiliicoccaceae</taxon>
        <taxon>Methanomassiliicoccus</taxon>
    </lineage>
</organism>